<dbReference type="KEGG" id="vrs:V8F66_10185"/>
<accession>A0AAU7XVN8</accession>
<reference evidence="1" key="1">
    <citation type="submission" date="2024-02" db="EMBL/GenBank/DDBJ databases">
        <title>Complete genome sequence of Vreelandella sp. SM1641, a marine exopolysaccharide-producing bacterium isolated from deep-sea hydrothermal sediment of the southwest Indian Ocean.</title>
        <authorList>
            <person name="Zhu H."/>
            <person name="Sun M."/>
        </authorList>
    </citation>
    <scope>NUCLEOTIDE SEQUENCE</scope>
    <source>
        <strain evidence="1">SM1641</strain>
    </source>
</reference>
<evidence type="ECO:0000313" key="1">
    <source>
        <dbReference type="EMBL" id="XBY60812.1"/>
    </source>
</evidence>
<gene>
    <name evidence="1" type="ORF">V8F66_10185</name>
</gene>
<dbReference type="AlphaFoldDB" id="A0AAU7XVN8"/>
<protein>
    <submittedName>
        <fullName evidence="1">Uncharacterized protein</fullName>
    </submittedName>
</protein>
<dbReference type="RefSeq" id="WP_281662064.1">
    <property type="nucleotide sequence ID" value="NZ_CP158484.1"/>
</dbReference>
<proteinExistence type="predicted"/>
<name>A0AAU7XVN8_9GAMM</name>
<organism evidence="1">
    <name type="scientific">Vreelandella sp. SM1641</name>
    <dbReference type="NCBI Taxonomy" id="3126101"/>
    <lineage>
        <taxon>Bacteria</taxon>
        <taxon>Pseudomonadati</taxon>
        <taxon>Pseudomonadota</taxon>
        <taxon>Gammaproteobacteria</taxon>
        <taxon>Oceanospirillales</taxon>
        <taxon>Halomonadaceae</taxon>
        <taxon>Vreelandella</taxon>
    </lineage>
</organism>
<sequence length="215" mass="24913">MQELLTIISAIVFAVVALLPFVAKQWVKSWFGKDLEIMKTSLQKEIVSLQQLNAISQPTLEKVFSKKIEVYTELSKIKNEFIRYKNESHEPAVSDNYENITERFNGYFERCRNVIEINKLYISGELSKKYDEWYQLAYPYYQESEIDGYEVYSHSWGKAEDAANAHFASLAAIDRMIHETMPQMEAIFAQVDQDIAQIRSYVDLAIRTNPSVISA</sequence>
<dbReference type="EMBL" id="CP158484">
    <property type="protein sequence ID" value="XBY60812.1"/>
    <property type="molecule type" value="Genomic_DNA"/>
</dbReference>